<comment type="caution">
    <text evidence="1">The sequence shown here is derived from an EMBL/GenBank/DDBJ whole genome shotgun (WGS) entry which is preliminary data.</text>
</comment>
<evidence type="ECO:0000313" key="2">
    <source>
        <dbReference type="Proteomes" id="UP000299102"/>
    </source>
</evidence>
<proteinExistence type="predicted"/>
<reference evidence="1 2" key="1">
    <citation type="journal article" date="2019" name="Commun. Biol.">
        <title>The bagworm genome reveals a unique fibroin gene that provides high tensile strength.</title>
        <authorList>
            <person name="Kono N."/>
            <person name="Nakamura H."/>
            <person name="Ohtoshi R."/>
            <person name="Tomita M."/>
            <person name="Numata K."/>
            <person name="Arakawa K."/>
        </authorList>
    </citation>
    <scope>NUCLEOTIDE SEQUENCE [LARGE SCALE GENOMIC DNA]</scope>
</reference>
<dbReference type="Proteomes" id="UP000299102">
    <property type="component" value="Unassembled WGS sequence"/>
</dbReference>
<dbReference type="AlphaFoldDB" id="A0A4C1V1T3"/>
<sequence>MYSFSQRCQYISARAWAVLICFRVPRPASSKRSGGGCHDAEPSKKCLRVKATGLLASTYTCISGRLFMIFSASSKNVYGTSCFRSSALRVAFSAIFIDRTSRSQTPPVCDAPGGM</sequence>
<evidence type="ECO:0000313" key="1">
    <source>
        <dbReference type="EMBL" id="GBP32247.1"/>
    </source>
</evidence>
<gene>
    <name evidence="1" type="ORF">EVAR_27671_1</name>
</gene>
<dbReference type="EMBL" id="BGZK01000256">
    <property type="protein sequence ID" value="GBP32247.1"/>
    <property type="molecule type" value="Genomic_DNA"/>
</dbReference>
<keyword evidence="2" id="KW-1185">Reference proteome</keyword>
<accession>A0A4C1V1T3</accession>
<organism evidence="1 2">
    <name type="scientific">Eumeta variegata</name>
    <name type="common">Bagworm moth</name>
    <name type="synonym">Eumeta japonica</name>
    <dbReference type="NCBI Taxonomy" id="151549"/>
    <lineage>
        <taxon>Eukaryota</taxon>
        <taxon>Metazoa</taxon>
        <taxon>Ecdysozoa</taxon>
        <taxon>Arthropoda</taxon>
        <taxon>Hexapoda</taxon>
        <taxon>Insecta</taxon>
        <taxon>Pterygota</taxon>
        <taxon>Neoptera</taxon>
        <taxon>Endopterygota</taxon>
        <taxon>Lepidoptera</taxon>
        <taxon>Glossata</taxon>
        <taxon>Ditrysia</taxon>
        <taxon>Tineoidea</taxon>
        <taxon>Psychidae</taxon>
        <taxon>Oiketicinae</taxon>
        <taxon>Eumeta</taxon>
    </lineage>
</organism>
<name>A0A4C1V1T3_EUMVA</name>
<protein>
    <submittedName>
        <fullName evidence="1">Uncharacterized protein</fullName>
    </submittedName>
</protein>